<dbReference type="InterPro" id="IPR029052">
    <property type="entry name" value="Metallo-depent_PP-like"/>
</dbReference>
<dbReference type="PANTHER" id="PTHR42988:SF2">
    <property type="entry name" value="CYCLIC NUCLEOTIDE PHOSPHODIESTERASE CBUA0032-RELATED"/>
    <property type="match status" value="1"/>
</dbReference>
<dbReference type="InterPro" id="IPR050884">
    <property type="entry name" value="CNP_phosphodiesterase-III"/>
</dbReference>
<dbReference type="Gene3D" id="3.60.21.10">
    <property type="match status" value="1"/>
</dbReference>
<protein>
    <submittedName>
        <fullName evidence="6">Metallophosphoesterase</fullName>
    </submittedName>
</protein>
<keyword evidence="2" id="KW-0378">Hydrolase</keyword>
<accession>A0A251ZZK4</accession>
<comment type="caution">
    <text evidence="6">The sequence shown here is derived from an EMBL/GenBank/DDBJ whole genome shotgun (WGS) entry which is preliminary data.</text>
</comment>
<evidence type="ECO:0000256" key="1">
    <source>
        <dbReference type="ARBA" id="ARBA00022723"/>
    </source>
</evidence>
<reference evidence="6 7" key="1">
    <citation type="submission" date="2014-06" db="EMBL/GenBank/DDBJ databases">
        <authorList>
            <person name="Ju J."/>
            <person name="Zhang J."/>
        </authorList>
    </citation>
    <scope>NUCLEOTIDE SEQUENCE [LARGE SCALE GENOMIC DNA]</scope>
    <source>
        <strain evidence="6">DmW_045</strain>
    </source>
</reference>
<dbReference type="GO" id="GO:0046872">
    <property type="term" value="F:metal ion binding"/>
    <property type="evidence" value="ECO:0007669"/>
    <property type="project" value="UniProtKB-KW"/>
</dbReference>
<evidence type="ECO:0000256" key="4">
    <source>
        <dbReference type="ARBA" id="ARBA00025742"/>
    </source>
</evidence>
<keyword evidence="1" id="KW-0479">Metal-binding</keyword>
<evidence type="ECO:0000259" key="5">
    <source>
        <dbReference type="Pfam" id="PF00149"/>
    </source>
</evidence>
<dbReference type="SUPFAM" id="SSF56300">
    <property type="entry name" value="Metallo-dependent phosphatases"/>
    <property type="match status" value="1"/>
</dbReference>
<evidence type="ECO:0000256" key="3">
    <source>
        <dbReference type="ARBA" id="ARBA00023004"/>
    </source>
</evidence>
<evidence type="ECO:0000313" key="6">
    <source>
        <dbReference type="EMBL" id="OUI80163.1"/>
    </source>
</evidence>
<comment type="similarity">
    <text evidence="4">Belongs to the cyclic nucleotide phosphodiesterase class-III family.</text>
</comment>
<dbReference type="Proteomes" id="UP000194639">
    <property type="component" value="Unassembled WGS sequence"/>
</dbReference>
<dbReference type="AlphaFoldDB" id="A0A251ZZK4"/>
<evidence type="ECO:0000313" key="7">
    <source>
        <dbReference type="Proteomes" id="UP000194639"/>
    </source>
</evidence>
<sequence>MLSYDQATLRRRASFLSAVTLAHLSDLHLPLAGLPSLKEIRFKRVLSLLSWQLRRKHIHLPQTLTCVVKDIRHHNPDMVAMTGDLTNLGLLSEFQAAQAWLSAQDLPPTLLVPGNHDALIRGQAQTKTDLWAPWLRTMENGISLLQHGPVVLIGLNSAIPTAPFLASGCVAPHALAALRPLLRQMGKEGLCRVVLLHHPPVRGLVPRRKGLRQCTQLQQLLREEGAELILHGHSHKASLTFLPETRIPVLGTPSASHCAQLSSRSAGWNAISIQAAKDTWDITVQRRALCMDYKMHDGPSYRFMPHRLSRAMSL</sequence>
<dbReference type="GO" id="GO:0016787">
    <property type="term" value="F:hydrolase activity"/>
    <property type="evidence" value="ECO:0007669"/>
    <property type="project" value="UniProtKB-KW"/>
</dbReference>
<name>A0A251ZZK4_9PROT</name>
<gene>
    <name evidence="6" type="ORF">HK12_09670</name>
</gene>
<dbReference type="EMBL" id="JOMO01000038">
    <property type="protein sequence ID" value="OUI80163.1"/>
    <property type="molecule type" value="Genomic_DNA"/>
</dbReference>
<dbReference type="RefSeq" id="WP_086552822.1">
    <property type="nucleotide sequence ID" value="NZ_JAMZAC010000002.1"/>
</dbReference>
<feature type="domain" description="Calcineurin-like phosphoesterase" evidence="5">
    <location>
        <begin position="20"/>
        <end position="236"/>
    </location>
</feature>
<evidence type="ECO:0000256" key="2">
    <source>
        <dbReference type="ARBA" id="ARBA00022801"/>
    </source>
</evidence>
<proteinExistence type="inferred from homology"/>
<keyword evidence="3" id="KW-0408">Iron</keyword>
<organism evidence="6 7">
    <name type="scientific">Acetobacter orientalis</name>
    <dbReference type="NCBI Taxonomy" id="146474"/>
    <lineage>
        <taxon>Bacteria</taxon>
        <taxon>Pseudomonadati</taxon>
        <taxon>Pseudomonadota</taxon>
        <taxon>Alphaproteobacteria</taxon>
        <taxon>Acetobacterales</taxon>
        <taxon>Acetobacteraceae</taxon>
        <taxon>Acetobacter</taxon>
    </lineage>
</organism>
<dbReference type="PANTHER" id="PTHR42988">
    <property type="entry name" value="PHOSPHOHYDROLASE"/>
    <property type="match status" value="1"/>
</dbReference>
<dbReference type="InterPro" id="IPR004843">
    <property type="entry name" value="Calcineurin-like_PHP"/>
</dbReference>
<dbReference type="Pfam" id="PF00149">
    <property type="entry name" value="Metallophos"/>
    <property type="match status" value="1"/>
</dbReference>